<feature type="domain" description="Rhodanese" evidence="2">
    <location>
        <begin position="20"/>
        <end position="109"/>
    </location>
</feature>
<dbReference type="SUPFAM" id="SSF52821">
    <property type="entry name" value="Rhodanese/Cell cycle control phosphatase"/>
    <property type="match status" value="1"/>
</dbReference>
<proteinExistence type="predicted"/>
<keyword evidence="4" id="KW-1185">Reference proteome</keyword>
<dbReference type="InterPro" id="IPR036873">
    <property type="entry name" value="Rhodanese-like_dom_sf"/>
</dbReference>
<dbReference type="Gene3D" id="3.40.250.10">
    <property type="entry name" value="Rhodanese-like domain"/>
    <property type="match status" value="1"/>
</dbReference>
<dbReference type="InterPro" id="IPR050229">
    <property type="entry name" value="GlpE_sulfurtransferase"/>
</dbReference>
<dbReference type="PATRIC" id="fig|456.5.peg.1200"/>
<dbReference type="Gene3D" id="6.10.140.1340">
    <property type="match status" value="1"/>
</dbReference>
<dbReference type="CDD" id="cd00158">
    <property type="entry name" value="RHOD"/>
    <property type="match status" value="1"/>
</dbReference>
<evidence type="ECO:0000313" key="3">
    <source>
        <dbReference type="EMBL" id="KTD16821.1"/>
    </source>
</evidence>
<dbReference type="PANTHER" id="PTHR43031">
    <property type="entry name" value="FAD-DEPENDENT OXIDOREDUCTASE"/>
    <property type="match status" value="1"/>
</dbReference>
<dbReference type="STRING" id="456.Ljor_1127"/>
<dbReference type="Proteomes" id="UP000055035">
    <property type="component" value="Unassembled WGS sequence"/>
</dbReference>
<sequence>MGGHVAIKSVDAKTVKQWLEKDEVLLVDVRGPVEHAAEKIVGARLFSLSQIEKLQLPNTKTKRLVLHCRSGKRSATACQKLVHANPELEIYNLEGGIVSWIESGYPVEKTNQFTLSLEQQVQLSIGTLIFLASMLVWLISPIFIAISSLLGLCLMFTGICSYCGLASSLAKMPWNQSSKNSVTYKKA</sequence>
<comment type="caution">
    <text evidence="3">The sequence shown here is derived from an EMBL/GenBank/DDBJ whole genome shotgun (WGS) entry which is preliminary data.</text>
</comment>
<dbReference type="EMBL" id="LNYJ01000011">
    <property type="protein sequence ID" value="KTD16821.1"/>
    <property type="molecule type" value="Genomic_DNA"/>
</dbReference>
<evidence type="ECO:0000256" key="1">
    <source>
        <dbReference type="SAM" id="Phobius"/>
    </source>
</evidence>
<dbReference type="AlphaFoldDB" id="A0A0W0V9J4"/>
<dbReference type="PROSITE" id="PS50206">
    <property type="entry name" value="RHODANESE_3"/>
    <property type="match status" value="1"/>
</dbReference>
<feature type="transmembrane region" description="Helical" evidence="1">
    <location>
        <begin position="123"/>
        <end position="143"/>
    </location>
</feature>
<keyword evidence="1" id="KW-1133">Transmembrane helix</keyword>
<accession>A0A0W0V9J4</accession>
<dbReference type="SMART" id="SM00450">
    <property type="entry name" value="RHOD"/>
    <property type="match status" value="1"/>
</dbReference>
<organism evidence="3 4">
    <name type="scientific">Legionella jordanis</name>
    <dbReference type="NCBI Taxonomy" id="456"/>
    <lineage>
        <taxon>Bacteria</taxon>
        <taxon>Pseudomonadati</taxon>
        <taxon>Pseudomonadota</taxon>
        <taxon>Gammaproteobacteria</taxon>
        <taxon>Legionellales</taxon>
        <taxon>Legionellaceae</taxon>
        <taxon>Legionella</taxon>
    </lineage>
</organism>
<keyword evidence="1" id="KW-0472">Membrane</keyword>
<name>A0A0W0V9J4_9GAMM</name>
<keyword evidence="1" id="KW-0812">Transmembrane</keyword>
<dbReference type="PANTHER" id="PTHR43031:SF18">
    <property type="entry name" value="RHODANESE-RELATED SULFURTRANSFERASES"/>
    <property type="match status" value="1"/>
</dbReference>
<evidence type="ECO:0000259" key="2">
    <source>
        <dbReference type="PROSITE" id="PS50206"/>
    </source>
</evidence>
<dbReference type="Pfam" id="PF00581">
    <property type="entry name" value="Rhodanese"/>
    <property type="match status" value="1"/>
</dbReference>
<protein>
    <submittedName>
        <fullName evidence="3">Rhodanese domain protein</fullName>
    </submittedName>
</protein>
<reference evidence="3 4" key="1">
    <citation type="submission" date="2015-11" db="EMBL/GenBank/DDBJ databases">
        <title>Genomic analysis of 38 Legionella species identifies large and diverse effector repertoires.</title>
        <authorList>
            <person name="Burstein D."/>
            <person name="Amaro F."/>
            <person name="Zusman T."/>
            <person name="Lifshitz Z."/>
            <person name="Cohen O."/>
            <person name="Gilbert J.A."/>
            <person name="Pupko T."/>
            <person name="Shuman H.A."/>
            <person name="Segal G."/>
        </authorList>
    </citation>
    <scope>NUCLEOTIDE SEQUENCE [LARGE SCALE GENOMIC DNA]</scope>
    <source>
        <strain evidence="3 4">BL-540</strain>
    </source>
</reference>
<evidence type="ECO:0000313" key="4">
    <source>
        <dbReference type="Proteomes" id="UP000055035"/>
    </source>
</evidence>
<dbReference type="InterPro" id="IPR001763">
    <property type="entry name" value="Rhodanese-like_dom"/>
</dbReference>
<feature type="transmembrane region" description="Helical" evidence="1">
    <location>
        <begin position="149"/>
        <end position="170"/>
    </location>
</feature>
<gene>
    <name evidence="3" type="ORF">Ljor_1127</name>
</gene>